<evidence type="ECO:0000256" key="7">
    <source>
        <dbReference type="ARBA" id="ARBA00023209"/>
    </source>
</evidence>
<dbReference type="FunFam" id="1.10.1040.10:FF:000001">
    <property type="entry name" value="Glycerol-3-phosphate dehydrogenase [NAD(P)+]"/>
    <property type="match status" value="1"/>
</dbReference>
<feature type="binding site" evidence="13">
    <location>
        <position position="265"/>
    </location>
    <ligand>
        <name>sn-glycerol 3-phosphate</name>
        <dbReference type="ChEBI" id="CHEBI:57597"/>
    </ligand>
</feature>
<proteinExistence type="inferred from homology"/>
<gene>
    <name evidence="13" type="primary">gpsA</name>
    <name evidence="20" type="ORF">FZC85_17790</name>
</gene>
<feature type="binding site" evidence="13">
    <location>
        <position position="265"/>
    </location>
    <ligand>
        <name>NADPH</name>
        <dbReference type="ChEBI" id="CHEBI:57783"/>
    </ligand>
</feature>
<feature type="binding site" evidence="15">
    <location>
        <position position="115"/>
    </location>
    <ligand>
        <name>substrate</name>
    </ligand>
</feature>
<feature type="active site" description="Proton acceptor" evidence="13 14">
    <location>
        <position position="201"/>
    </location>
</feature>
<dbReference type="GO" id="GO:0141153">
    <property type="term" value="F:glycerol-3-phosphate dehydrogenase (NADP+) activity"/>
    <property type="evidence" value="ECO:0007669"/>
    <property type="project" value="RHEA"/>
</dbReference>
<comment type="caution">
    <text evidence="13">Lacks conserved residue(s) required for the propagation of feature annotation.</text>
</comment>
<dbReference type="GO" id="GO:0005829">
    <property type="term" value="C:cytosol"/>
    <property type="evidence" value="ECO:0007669"/>
    <property type="project" value="TreeGrafter"/>
</dbReference>
<dbReference type="GO" id="GO:0005975">
    <property type="term" value="P:carbohydrate metabolic process"/>
    <property type="evidence" value="ECO:0007669"/>
    <property type="project" value="InterPro"/>
</dbReference>
<comment type="catalytic activity">
    <reaction evidence="9">
        <text>sn-glycerol 3-phosphate + NADP(+) = dihydroxyacetone phosphate + NADPH + H(+)</text>
        <dbReference type="Rhea" id="RHEA:11096"/>
        <dbReference type="ChEBI" id="CHEBI:15378"/>
        <dbReference type="ChEBI" id="CHEBI:57597"/>
        <dbReference type="ChEBI" id="CHEBI:57642"/>
        <dbReference type="ChEBI" id="CHEBI:57783"/>
        <dbReference type="ChEBI" id="CHEBI:58349"/>
        <dbReference type="EC" id="1.1.1.94"/>
    </reaction>
    <physiologicalReaction direction="right-to-left" evidence="9">
        <dbReference type="Rhea" id="RHEA:11098"/>
    </physiologicalReaction>
</comment>
<keyword evidence="2 13" id="KW-0444">Lipid biosynthesis</keyword>
<evidence type="ECO:0000259" key="18">
    <source>
        <dbReference type="Pfam" id="PF01210"/>
    </source>
</evidence>
<feature type="binding site" evidence="16">
    <location>
        <position position="150"/>
    </location>
    <ligand>
        <name>NAD(+)</name>
        <dbReference type="ChEBI" id="CHEBI:57540"/>
    </ligand>
</feature>
<dbReference type="GO" id="GO:0051287">
    <property type="term" value="F:NAD binding"/>
    <property type="evidence" value="ECO:0007669"/>
    <property type="project" value="InterPro"/>
</dbReference>
<comment type="function">
    <text evidence="13">Catalyzes the reduction of the glycolytic intermediate dihydroxyacetone phosphate (DHAP) to sn-glycerol 3-phosphate (G3P), the key precursor for phospholipid synthesis.</text>
</comment>
<feature type="binding site" evidence="13">
    <location>
        <position position="115"/>
    </location>
    <ligand>
        <name>NADPH</name>
        <dbReference type="ChEBI" id="CHEBI:57783"/>
    </ligand>
</feature>
<evidence type="ECO:0000256" key="10">
    <source>
        <dbReference type="ARBA" id="ARBA00066687"/>
    </source>
</evidence>
<feature type="binding site" evidence="13">
    <location>
        <position position="146"/>
    </location>
    <ligand>
        <name>sn-glycerol 3-phosphate</name>
        <dbReference type="ChEBI" id="CHEBI:57597"/>
    </ligand>
</feature>
<dbReference type="InterPro" id="IPR008927">
    <property type="entry name" value="6-PGluconate_DH-like_C_sf"/>
</dbReference>
<evidence type="ECO:0000256" key="2">
    <source>
        <dbReference type="ARBA" id="ARBA00022516"/>
    </source>
</evidence>
<feature type="binding site" evidence="13">
    <location>
        <position position="254"/>
    </location>
    <ligand>
        <name>sn-glycerol 3-phosphate</name>
        <dbReference type="ChEBI" id="CHEBI:57597"/>
    </ligand>
</feature>
<keyword evidence="13" id="KW-0547">Nucleotide-binding</keyword>
<evidence type="ECO:0000259" key="19">
    <source>
        <dbReference type="Pfam" id="PF07479"/>
    </source>
</evidence>
<feature type="binding site" evidence="13">
    <location>
        <position position="150"/>
    </location>
    <ligand>
        <name>NADPH</name>
        <dbReference type="ChEBI" id="CHEBI:57783"/>
    </ligand>
</feature>
<evidence type="ECO:0000256" key="4">
    <source>
        <dbReference type="ARBA" id="ARBA00023002"/>
    </source>
</evidence>
<dbReference type="SUPFAM" id="SSF51735">
    <property type="entry name" value="NAD(P)-binding Rossmann-fold domains"/>
    <property type="match status" value="1"/>
</dbReference>
<comment type="pathway">
    <text evidence="13">Membrane lipid metabolism; glycerophospholipid metabolism.</text>
</comment>
<sequence>MDRRCTIMNQQPIAVIGTGSWGTALAMVLADNGLDVKIWGRSKETIDEINQYHRNERYIKNVELPENIVGHLDLKEALEGAETIILAVPTKAMREVLAQIQAVQAQALTIVHVSKGIEPESLLRISEIIEDSMDPVNLKDIVVLSGPSHAEEVSLRQPTTVVAASKNPDSSIMVQNMFTNHYFRVYTNTDIVGVEIGGALKNIIALAAGVADGLGYGDNAKAALVTRGLSEISRLGSKMGANPLTFSGLSGIGDLIVTCTSVHSRNWRAGNMLGKGMALEEVLDNMGMVVEGVRTTKAAKQLAEKLEVSMPIADALYDLLFNGVQAKEAVDRLMQRNKTHEMEDLVVLLENKLIQE</sequence>
<feature type="binding site" evidence="16">
    <location>
        <position position="265"/>
    </location>
    <ligand>
        <name>NAD(+)</name>
        <dbReference type="ChEBI" id="CHEBI:57540"/>
    </ligand>
</feature>
<dbReference type="EMBL" id="VTEZ01000006">
    <property type="protein sequence ID" value="TYS82961.1"/>
    <property type="molecule type" value="Genomic_DNA"/>
</dbReference>
<name>A0A5D4U773_9BACI</name>
<keyword evidence="7 13" id="KW-0594">Phospholipid biosynthesis</keyword>
<dbReference type="PANTHER" id="PTHR11728:SF1">
    <property type="entry name" value="GLYCEROL-3-PHOSPHATE DEHYDROGENASE [NAD(+)] 2, CHLOROPLASTIC"/>
    <property type="match status" value="1"/>
</dbReference>
<evidence type="ECO:0000256" key="13">
    <source>
        <dbReference type="HAMAP-Rule" id="MF_00394"/>
    </source>
</evidence>
<evidence type="ECO:0000256" key="1">
    <source>
        <dbReference type="ARBA" id="ARBA00011009"/>
    </source>
</evidence>
<feature type="binding site" evidence="13">
    <location>
        <position position="264"/>
    </location>
    <ligand>
        <name>sn-glycerol 3-phosphate</name>
        <dbReference type="ChEBI" id="CHEBI:57597"/>
    </ligand>
</feature>
<keyword evidence="4 13" id="KW-0560">Oxidoreductase</keyword>
<evidence type="ECO:0000256" key="5">
    <source>
        <dbReference type="ARBA" id="ARBA00023027"/>
    </source>
</evidence>
<feature type="binding site" evidence="13">
    <location>
        <position position="201"/>
    </location>
    <ligand>
        <name>sn-glycerol 3-phosphate</name>
        <dbReference type="ChEBI" id="CHEBI:57597"/>
    </ligand>
</feature>
<dbReference type="Gene3D" id="1.10.1040.10">
    <property type="entry name" value="N-(1-d-carboxylethyl)-l-norvaline Dehydrogenase, domain 2"/>
    <property type="match status" value="1"/>
</dbReference>
<dbReference type="STRING" id="189382.BHE18_12710"/>
<keyword evidence="6 13" id="KW-0443">Lipid metabolism</keyword>
<feature type="binding site" evidence="13">
    <location>
        <position position="58"/>
    </location>
    <ligand>
        <name>NADPH</name>
        <dbReference type="ChEBI" id="CHEBI:57783"/>
    </ligand>
</feature>
<dbReference type="NCBIfam" id="NF000940">
    <property type="entry name" value="PRK00094.1-2"/>
    <property type="match status" value="1"/>
</dbReference>
<dbReference type="PRINTS" id="PR00077">
    <property type="entry name" value="GPDHDRGNASE"/>
</dbReference>
<evidence type="ECO:0000313" key="21">
    <source>
        <dbReference type="Proteomes" id="UP000324269"/>
    </source>
</evidence>
<dbReference type="InterPro" id="IPR011128">
    <property type="entry name" value="G3P_DH_NAD-dep_N"/>
</dbReference>
<feature type="binding site" evidence="13">
    <location>
        <position position="41"/>
    </location>
    <ligand>
        <name>NADPH</name>
        <dbReference type="ChEBI" id="CHEBI:57783"/>
    </ligand>
</feature>
<evidence type="ECO:0000256" key="14">
    <source>
        <dbReference type="PIRSR" id="PIRSR000114-1"/>
    </source>
</evidence>
<evidence type="ECO:0000256" key="17">
    <source>
        <dbReference type="RuleBase" id="RU000437"/>
    </source>
</evidence>
<comment type="caution">
    <text evidence="20">The sequence shown here is derived from an EMBL/GenBank/DDBJ whole genome shotgun (WGS) entry which is preliminary data.</text>
</comment>
<dbReference type="InterPro" id="IPR036291">
    <property type="entry name" value="NAD(P)-bd_dom_sf"/>
</dbReference>
<dbReference type="InterPro" id="IPR006109">
    <property type="entry name" value="G3P_DH_NAD-dep_C"/>
</dbReference>
<feature type="binding site" evidence="15">
    <location>
        <begin position="265"/>
        <end position="266"/>
    </location>
    <ligand>
        <name>substrate</name>
    </ligand>
</feature>
<evidence type="ECO:0000256" key="15">
    <source>
        <dbReference type="PIRSR" id="PIRSR000114-2"/>
    </source>
</evidence>
<dbReference type="NCBIfam" id="NF000942">
    <property type="entry name" value="PRK00094.1-4"/>
    <property type="match status" value="1"/>
</dbReference>
<dbReference type="AlphaFoldDB" id="A0A5D4U773"/>
<organism evidence="20 21">
    <name type="scientific">Rossellomorea aquimaris</name>
    <dbReference type="NCBI Taxonomy" id="189382"/>
    <lineage>
        <taxon>Bacteria</taxon>
        <taxon>Bacillati</taxon>
        <taxon>Bacillota</taxon>
        <taxon>Bacilli</taxon>
        <taxon>Bacillales</taxon>
        <taxon>Bacillaceae</taxon>
        <taxon>Rossellomorea</taxon>
    </lineage>
</organism>
<feature type="binding site" evidence="13">
    <location>
        <position position="20"/>
    </location>
    <ligand>
        <name>NADPH</name>
        <dbReference type="ChEBI" id="CHEBI:57783"/>
    </ligand>
</feature>
<evidence type="ECO:0000256" key="9">
    <source>
        <dbReference type="ARBA" id="ARBA00052716"/>
    </source>
</evidence>
<keyword evidence="13" id="KW-0963">Cytoplasm</keyword>
<evidence type="ECO:0000256" key="11">
    <source>
        <dbReference type="ARBA" id="ARBA00069372"/>
    </source>
</evidence>
<keyword evidence="5 13" id="KW-0520">NAD</keyword>
<protein>
    <recommendedName>
        <fullName evidence="11 13">Glycerol-3-phosphate dehydrogenase [NAD(P)+]</fullName>
        <ecNumber evidence="10 13">1.1.1.94</ecNumber>
    </recommendedName>
    <alternativeName>
        <fullName evidence="13">NAD(P)(+)-dependent glycerol-3-phosphate dehydrogenase</fullName>
    </alternativeName>
    <alternativeName>
        <fullName evidence="12 13">NAD(P)H-dependent dihydroxyacetone-phosphate reductase</fullName>
    </alternativeName>
</protein>
<comment type="similarity">
    <text evidence="1 13 17">Belongs to the NAD-dependent glycerol-3-phosphate dehydrogenase family.</text>
</comment>
<evidence type="ECO:0000256" key="8">
    <source>
        <dbReference type="ARBA" id="ARBA00023264"/>
    </source>
</evidence>
<dbReference type="SUPFAM" id="SSF48179">
    <property type="entry name" value="6-phosphogluconate dehydrogenase C-terminal domain-like"/>
    <property type="match status" value="1"/>
</dbReference>
<feature type="binding site" evidence="13">
    <location>
        <position position="148"/>
    </location>
    <ligand>
        <name>sn-glycerol 3-phosphate</name>
        <dbReference type="ChEBI" id="CHEBI:57597"/>
    </ligand>
</feature>
<evidence type="ECO:0000313" key="20">
    <source>
        <dbReference type="EMBL" id="TYS82961.1"/>
    </source>
</evidence>
<dbReference type="Pfam" id="PF01210">
    <property type="entry name" value="NAD_Gly3P_dh_N"/>
    <property type="match status" value="1"/>
</dbReference>
<dbReference type="PIRSF" id="PIRSF000114">
    <property type="entry name" value="Glycerol-3-P_dh"/>
    <property type="match status" value="1"/>
</dbReference>
<dbReference type="PROSITE" id="PS00957">
    <property type="entry name" value="NAD_G3PDH"/>
    <property type="match status" value="1"/>
</dbReference>
<evidence type="ECO:0000256" key="6">
    <source>
        <dbReference type="ARBA" id="ARBA00023098"/>
    </source>
</evidence>
<feature type="binding site" evidence="13">
    <location>
        <position position="115"/>
    </location>
    <ligand>
        <name>sn-glycerol 3-phosphate</name>
        <dbReference type="ChEBI" id="CHEBI:57597"/>
    </ligand>
</feature>
<dbReference type="GO" id="GO:0006650">
    <property type="term" value="P:glycerophospholipid metabolic process"/>
    <property type="evidence" value="ECO:0007669"/>
    <property type="project" value="UniProtKB-UniRule"/>
</dbReference>
<evidence type="ECO:0000256" key="16">
    <source>
        <dbReference type="PIRSR" id="PIRSR000114-3"/>
    </source>
</evidence>
<keyword evidence="8 13" id="KW-1208">Phospholipid metabolism</keyword>
<dbReference type="EC" id="1.1.1.94" evidence="10 13"/>
<feature type="binding site" evidence="13">
    <location>
        <position position="21"/>
    </location>
    <ligand>
        <name>NADPH</name>
        <dbReference type="ChEBI" id="CHEBI:57783"/>
    </ligand>
</feature>
<dbReference type="PANTHER" id="PTHR11728">
    <property type="entry name" value="GLYCEROL-3-PHOSPHATE DEHYDROGENASE"/>
    <property type="match status" value="1"/>
</dbReference>
<comment type="catalytic activity">
    <reaction evidence="13">
        <text>sn-glycerol 3-phosphate + NAD(+) = dihydroxyacetone phosphate + NADH + H(+)</text>
        <dbReference type="Rhea" id="RHEA:11092"/>
        <dbReference type="ChEBI" id="CHEBI:15378"/>
        <dbReference type="ChEBI" id="CHEBI:57540"/>
        <dbReference type="ChEBI" id="CHEBI:57597"/>
        <dbReference type="ChEBI" id="CHEBI:57642"/>
        <dbReference type="ChEBI" id="CHEBI:57945"/>
        <dbReference type="EC" id="1.1.1.94"/>
    </reaction>
</comment>
<dbReference type="Gene3D" id="3.40.50.720">
    <property type="entry name" value="NAD(P)-binding Rossmann-like Domain"/>
    <property type="match status" value="1"/>
</dbReference>
<dbReference type="HAMAP" id="MF_00394">
    <property type="entry name" value="NAD_Glyc3P_dehydrog"/>
    <property type="match status" value="1"/>
</dbReference>
<feature type="binding site" evidence="16">
    <location>
        <begin position="17"/>
        <end position="22"/>
    </location>
    <ligand>
        <name>NAD(+)</name>
        <dbReference type="ChEBI" id="CHEBI:57540"/>
    </ligand>
</feature>
<feature type="binding site" evidence="13">
    <location>
        <position position="266"/>
    </location>
    <ligand>
        <name>sn-glycerol 3-phosphate</name>
        <dbReference type="ChEBI" id="CHEBI:57597"/>
    </ligand>
</feature>
<evidence type="ECO:0000256" key="12">
    <source>
        <dbReference type="ARBA" id="ARBA00080511"/>
    </source>
</evidence>
<dbReference type="NCBIfam" id="NF000941">
    <property type="entry name" value="PRK00094.1-3"/>
    <property type="match status" value="1"/>
</dbReference>
<dbReference type="GO" id="GO:0046168">
    <property type="term" value="P:glycerol-3-phosphate catabolic process"/>
    <property type="evidence" value="ECO:0007669"/>
    <property type="project" value="InterPro"/>
</dbReference>
<accession>A0A5D4U773</accession>
<evidence type="ECO:0000256" key="3">
    <source>
        <dbReference type="ARBA" id="ARBA00022857"/>
    </source>
</evidence>
<dbReference type="OrthoDB" id="9812273at2"/>
<feature type="domain" description="Glycerol-3-phosphate dehydrogenase NAD-dependent C-terminal" evidence="19">
    <location>
        <begin position="190"/>
        <end position="330"/>
    </location>
</feature>
<keyword evidence="3 13" id="KW-0521">NADP</keyword>
<dbReference type="GO" id="GO:0141152">
    <property type="term" value="F:glycerol-3-phosphate dehydrogenase (NAD+) activity"/>
    <property type="evidence" value="ECO:0007669"/>
    <property type="project" value="RHEA"/>
</dbReference>
<comment type="subcellular location">
    <subcellularLocation>
        <location evidence="13">Cytoplasm</location>
    </subcellularLocation>
</comment>
<dbReference type="FunFam" id="3.40.50.720:FF:000019">
    <property type="entry name" value="Glycerol-3-phosphate dehydrogenase [NAD(P)+]"/>
    <property type="match status" value="1"/>
</dbReference>
<dbReference type="Proteomes" id="UP000324269">
    <property type="component" value="Unassembled WGS sequence"/>
</dbReference>
<dbReference type="GO" id="GO:0046167">
    <property type="term" value="P:glycerol-3-phosphate biosynthetic process"/>
    <property type="evidence" value="ECO:0007669"/>
    <property type="project" value="UniProtKB-UniRule"/>
</dbReference>
<dbReference type="GO" id="GO:0008654">
    <property type="term" value="P:phospholipid biosynthetic process"/>
    <property type="evidence" value="ECO:0007669"/>
    <property type="project" value="UniProtKB-KW"/>
</dbReference>
<reference evidence="20 21" key="1">
    <citation type="submission" date="2019-08" db="EMBL/GenBank/DDBJ databases">
        <title>Bacillus genomes from the desert of Cuatro Cienegas, Coahuila.</title>
        <authorList>
            <person name="Olmedo-Alvarez G."/>
        </authorList>
    </citation>
    <scope>NUCLEOTIDE SEQUENCE [LARGE SCALE GENOMIC DNA]</scope>
    <source>
        <strain evidence="20 21">CH87b_3T</strain>
    </source>
</reference>
<feature type="binding site" evidence="13">
    <location>
        <position position="289"/>
    </location>
    <ligand>
        <name>NADPH</name>
        <dbReference type="ChEBI" id="CHEBI:57783"/>
    </ligand>
</feature>
<dbReference type="Pfam" id="PF07479">
    <property type="entry name" value="NAD_Gly3P_dh_C"/>
    <property type="match status" value="1"/>
</dbReference>
<feature type="binding site" evidence="13">
    <location>
        <position position="291"/>
    </location>
    <ligand>
        <name>NADPH</name>
        <dbReference type="ChEBI" id="CHEBI:57783"/>
    </ligand>
</feature>
<dbReference type="InterPro" id="IPR006168">
    <property type="entry name" value="G3P_DH_NAD-dep"/>
</dbReference>
<dbReference type="InterPro" id="IPR013328">
    <property type="entry name" value="6PGD_dom2"/>
</dbReference>
<dbReference type="UniPathway" id="UPA00940"/>
<feature type="domain" description="Glycerol-3-phosphate dehydrogenase NAD-dependent N-terminal" evidence="18">
    <location>
        <begin position="13"/>
        <end position="169"/>
    </location>
</feature>